<comment type="caution">
    <text evidence="1">The sequence shown here is derived from an EMBL/GenBank/DDBJ whole genome shotgun (WGS) entry which is preliminary data.</text>
</comment>
<name>A0A7C9RWG8_9PSEU</name>
<dbReference type="AlphaFoldDB" id="A0A7C9RWG8"/>
<reference evidence="1 2" key="1">
    <citation type="submission" date="2020-03" db="EMBL/GenBank/DDBJ databases">
        <title>Isolation and identification of active actinomycetes.</title>
        <authorList>
            <person name="Sun X."/>
        </authorList>
    </citation>
    <scope>NUCLEOTIDE SEQUENCE [LARGE SCALE GENOMIC DNA]</scope>
    <source>
        <strain evidence="1 2">NEAU-D13</strain>
    </source>
</reference>
<organism evidence="1 2">
    <name type="scientific">Lentzea alba</name>
    <dbReference type="NCBI Taxonomy" id="2714351"/>
    <lineage>
        <taxon>Bacteria</taxon>
        <taxon>Bacillati</taxon>
        <taxon>Actinomycetota</taxon>
        <taxon>Actinomycetes</taxon>
        <taxon>Pseudonocardiales</taxon>
        <taxon>Pseudonocardiaceae</taxon>
        <taxon>Lentzea</taxon>
    </lineage>
</organism>
<dbReference type="Proteomes" id="UP000481360">
    <property type="component" value="Unassembled WGS sequence"/>
</dbReference>
<dbReference type="EMBL" id="JAAMPJ010000015">
    <property type="protein sequence ID" value="NGY65171.1"/>
    <property type="molecule type" value="Genomic_DNA"/>
</dbReference>
<dbReference type="RefSeq" id="WP_166053994.1">
    <property type="nucleotide sequence ID" value="NZ_JAAMPJ010000015.1"/>
</dbReference>
<keyword evidence="2" id="KW-1185">Reference proteome</keyword>
<gene>
    <name evidence="1" type="ORF">G7043_40330</name>
</gene>
<sequence length="135" mass="15161">MTRRMAVDDTFSAFANAIDVSHEICEDKGTRAERTEALRALVRIADTEYFDDKLDYAFDLLDLVAVLVETSEPEAVELGFRLLQLERSPRVVRHAVGIVTRGSQEESKAFGEYLALVGEDQTRSCVEEALAHRAR</sequence>
<protein>
    <recommendedName>
        <fullName evidence="3">Immunity protein 30</fullName>
    </recommendedName>
</protein>
<evidence type="ECO:0000313" key="1">
    <source>
        <dbReference type="EMBL" id="NGY65171.1"/>
    </source>
</evidence>
<evidence type="ECO:0000313" key="2">
    <source>
        <dbReference type="Proteomes" id="UP000481360"/>
    </source>
</evidence>
<proteinExistence type="predicted"/>
<accession>A0A7C9RWG8</accession>
<evidence type="ECO:0008006" key="3">
    <source>
        <dbReference type="Google" id="ProtNLM"/>
    </source>
</evidence>